<dbReference type="Gene3D" id="3.90.1600.10">
    <property type="entry name" value="Palm domain of DNA polymerase"/>
    <property type="match status" value="1"/>
</dbReference>
<evidence type="ECO:0000256" key="3">
    <source>
        <dbReference type="ARBA" id="ARBA00022695"/>
    </source>
</evidence>
<dbReference type="Gene3D" id="1.10.287.690">
    <property type="entry name" value="Helix hairpin bin"/>
    <property type="match status" value="1"/>
</dbReference>
<evidence type="ECO:0000313" key="8">
    <source>
        <dbReference type="EMBL" id="JAP94816.1"/>
    </source>
</evidence>
<proteinExistence type="inferred from homology"/>
<dbReference type="InterPro" id="IPR006134">
    <property type="entry name" value="DNA-dir_DNA_pol_B_multi_dom"/>
</dbReference>
<keyword evidence="5" id="KW-0238">DNA-binding</keyword>
<dbReference type="Pfam" id="PF08996">
    <property type="entry name" value="zf-DNA_Pol"/>
    <property type="match status" value="1"/>
</dbReference>
<dbReference type="EC" id="2.7.7.7" evidence="5"/>
<dbReference type="PROSITE" id="PS00116">
    <property type="entry name" value="DNA_POLYMERASE_B"/>
    <property type="match status" value="1"/>
</dbReference>
<dbReference type="GO" id="GO:1902975">
    <property type="term" value="P:mitotic DNA replication initiation"/>
    <property type="evidence" value="ECO:0007669"/>
    <property type="project" value="TreeGrafter"/>
</dbReference>
<dbReference type="InterPro" id="IPR036397">
    <property type="entry name" value="RNaseH_sf"/>
</dbReference>
<accession>A0A146KH78</accession>
<comment type="similarity">
    <text evidence="1 5">Belongs to the DNA polymerase type-B family.</text>
</comment>
<dbReference type="GO" id="GO:0005658">
    <property type="term" value="C:alpha DNA polymerase:primase complex"/>
    <property type="evidence" value="ECO:0007669"/>
    <property type="project" value="TreeGrafter"/>
</dbReference>
<keyword evidence="4 5" id="KW-0239">DNA-directed DNA polymerase</keyword>
<feature type="domain" description="Zinc finger DNA-directed DNA polymerase family B alpha" evidence="7">
    <location>
        <begin position="996"/>
        <end position="1202"/>
    </location>
</feature>
<dbReference type="InterPro" id="IPR042087">
    <property type="entry name" value="DNA_pol_B_thumb"/>
</dbReference>
<dbReference type="GO" id="GO:0006272">
    <property type="term" value="P:leading strand elongation"/>
    <property type="evidence" value="ECO:0007669"/>
    <property type="project" value="TreeGrafter"/>
</dbReference>
<evidence type="ECO:0000259" key="6">
    <source>
        <dbReference type="Pfam" id="PF00136"/>
    </source>
</evidence>
<keyword evidence="5" id="KW-0235">DNA replication</keyword>
<dbReference type="InterPro" id="IPR043502">
    <property type="entry name" value="DNA/RNA_pol_sf"/>
</dbReference>
<gene>
    <name evidence="8" type="ORF">TPC1_12395</name>
</gene>
<keyword evidence="3 5" id="KW-0548">Nucleotidyltransferase</keyword>
<organism evidence="8">
    <name type="scientific">Trepomonas sp. PC1</name>
    <dbReference type="NCBI Taxonomy" id="1076344"/>
    <lineage>
        <taxon>Eukaryota</taxon>
        <taxon>Metamonada</taxon>
        <taxon>Diplomonadida</taxon>
        <taxon>Hexamitidae</taxon>
        <taxon>Hexamitinae</taxon>
        <taxon>Trepomonas</taxon>
    </lineage>
</organism>
<dbReference type="GO" id="GO:0006273">
    <property type="term" value="P:lagging strand elongation"/>
    <property type="evidence" value="ECO:0007669"/>
    <property type="project" value="TreeGrafter"/>
</dbReference>
<feature type="non-terminal residue" evidence="8">
    <location>
        <position position="1211"/>
    </location>
</feature>
<dbReference type="Gene3D" id="1.10.132.60">
    <property type="entry name" value="DNA polymerase family B, C-terminal domain"/>
    <property type="match status" value="1"/>
</dbReference>
<dbReference type="GO" id="GO:0000166">
    <property type="term" value="F:nucleotide binding"/>
    <property type="evidence" value="ECO:0007669"/>
    <property type="project" value="InterPro"/>
</dbReference>
<dbReference type="GO" id="GO:0003688">
    <property type="term" value="F:DNA replication origin binding"/>
    <property type="evidence" value="ECO:0007669"/>
    <property type="project" value="TreeGrafter"/>
</dbReference>
<dbReference type="PANTHER" id="PTHR45861">
    <property type="entry name" value="DNA POLYMERASE ALPHA CATALYTIC SUBUNIT"/>
    <property type="match status" value="1"/>
</dbReference>
<dbReference type="SUPFAM" id="SSF53098">
    <property type="entry name" value="Ribonuclease H-like"/>
    <property type="match status" value="1"/>
</dbReference>
<dbReference type="InterPro" id="IPR023211">
    <property type="entry name" value="DNA_pol_palm_dom_sf"/>
</dbReference>
<dbReference type="EMBL" id="GDID01001790">
    <property type="protein sequence ID" value="JAP94816.1"/>
    <property type="molecule type" value="Transcribed_RNA"/>
</dbReference>
<dbReference type="InterPro" id="IPR006172">
    <property type="entry name" value="DNA-dir_DNA_pol_B"/>
</dbReference>
<evidence type="ECO:0000256" key="1">
    <source>
        <dbReference type="ARBA" id="ARBA00005755"/>
    </source>
</evidence>
<dbReference type="PANTHER" id="PTHR45861:SF1">
    <property type="entry name" value="DNA POLYMERASE ALPHA CATALYTIC SUBUNIT"/>
    <property type="match status" value="1"/>
</dbReference>
<evidence type="ECO:0000256" key="2">
    <source>
        <dbReference type="ARBA" id="ARBA00022679"/>
    </source>
</evidence>
<sequence>KEFAGGYNCRQNKVQTCCVQFDDLERQFYILPSQQTKIDRIPSDLTWNKILEQSGEIVTHQDQEVAFKDRLNESYIDVKIFQEFAAVLKNAIQQITKCPDVKIDAVVRQYCFNDTQIPREPRIWLKVRYSSKYINIDKQQLLLKAQGTIEHILGDTIRPIDLFIAENQIKCCSWVQISDLNLQSYVERQKLFQQKLSQVDKSQLLFSNDSFWQNDQFKVFHSFHSTNKSIKPLSQNMQQAPPLSCCFINIKKLLDQNQKETPILILVTYFQKEQTSVKNDGFEANSKTFLISRELDRLNPFSDEEFSLLLKQVGFETQNGKHPVQVFQLKRETELIFKLFQLLKELNPDLIVCQDIQNQLLQMCKTIYEALPVQQFKQQISGFSRQNLSHMNNFSFDQKFFSLLMNGRIAVDLEKLIQEFSPDVKQLGLDYQINVLEDVELQITPTSQYFDIYRQQDQVKNVLQPQLIREQLALCKIAHALNFLQLPSKISQLTYFPLQNIYQLGRAKRVENLLLTQFVQLPYVLPDYVQTDQETFEGGYVIDPVPGLHDSVIIVLDFNSLYPSLIREYDICFTTVPPTVSEDNYLEFVPALSQNLFSKVLPRVIGELVQQRQQVKRRIKELNVKQKTDFQEANSQQLQELDIQQLAIKLCANSMYGSLGYQKSRFFCPKVAASIPNRGRAELNNAVTQTKLAGYDVVYGDTDSIMINTKLKFDQLKLETHSTETAAGRSDIEQITKKCQKIASELNKKISDGKRFLEMGLDYIFVKQLLLTKKKYAAMKIQGNFIKLEVRGLDMVRRDWCEISRLASKKVVELLMWNNASEGIEKVVQYVEWLNSYLPQIEANKFKVFMMTKSISKPLKQYTGQSEDLAHVFVARQLEARGKTIRPGFVVEYFVLSETVMKQFLTQTNQQVPDQLPVQKRCIGVDDYVKYFRGQKPIDVLDMKFYIQSQIIPPLERLCAPIPGLTKQSLCAPFGIHVEFTQQETQQKTLLNENIREQYDGCACFLYKCQCGKIKFWPEYPEQNQIPIANLDDPSCAFRKEQSKRGSLLAVADLLKLPCDHNFSMQTAVNCLFKQLQFYEKCYFSNVTSCTHLQCKNYLPLEQRIQATRGNISLEQLKSNSVYFGDVCQSEVCVAGERKQVYEREMYLKQLLFFQDLFNINSAFYKIESSPDLIATHEDDLDALRMMMDGWLKRSGMAKVNVCGVIEKWFK</sequence>
<dbReference type="SUPFAM" id="SSF56672">
    <property type="entry name" value="DNA/RNA polymerases"/>
    <property type="match status" value="1"/>
</dbReference>
<evidence type="ECO:0000256" key="4">
    <source>
        <dbReference type="ARBA" id="ARBA00022932"/>
    </source>
</evidence>
<evidence type="ECO:0000259" key="7">
    <source>
        <dbReference type="Pfam" id="PF08996"/>
    </source>
</evidence>
<dbReference type="Gene3D" id="3.30.420.10">
    <property type="entry name" value="Ribonuclease H-like superfamily/Ribonuclease H"/>
    <property type="match status" value="1"/>
</dbReference>
<reference evidence="8" key="1">
    <citation type="submission" date="2015-07" db="EMBL/GenBank/DDBJ databases">
        <title>Adaptation to a free-living lifestyle via gene acquisitions in the diplomonad Trepomonas sp. PC1.</title>
        <authorList>
            <person name="Xu F."/>
            <person name="Jerlstrom-Hultqvist J."/>
            <person name="Kolisko M."/>
            <person name="Simpson A.G.B."/>
            <person name="Roger A.J."/>
            <person name="Svard S.G."/>
            <person name="Andersson J.O."/>
        </authorList>
    </citation>
    <scope>NUCLEOTIDE SEQUENCE</scope>
    <source>
        <strain evidence="8">PC1</strain>
    </source>
</reference>
<feature type="domain" description="DNA-directed DNA polymerase family B multifunctional" evidence="6">
    <location>
        <begin position="497"/>
        <end position="962"/>
    </location>
</feature>
<dbReference type="InterPro" id="IPR017964">
    <property type="entry name" value="DNA-dir_DNA_pol_B_CS"/>
</dbReference>
<comment type="catalytic activity">
    <reaction evidence="5">
        <text>DNA(n) + a 2'-deoxyribonucleoside 5'-triphosphate = DNA(n+1) + diphosphate</text>
        <dbReference type="Rhea" id="RHEA:22508"/>
        <dbReference type="Rhea" id="RHEA-COMP:17339"/>
        <dbReference type="Rhea" id="RHEA-COMP:17340"/>
        <dbReference type="ChEBI" id="CHEBI:33019"/>
        <dbReference type="ChEBI" id="CHEBI:61560"/>
        <dbReference type="ChEBI" id="CHEBI:173112"/>
        <dbReference type="EC" id="2.7.7.7"/>
    </reaction>
</comment>
<protein>
    <recommendedName>
        <fullName evidence="5">DNA polymerase</fullName>
        <ecNumber evidence="5">2.7.7.7</ecNumber>
    </recommendedName>
</protein>
<name>A0A146KH78_9EUKA</name>
<feature type="non-terminal residue" evidence="8">
    <location>
        <position position="1"/>
    </location>
</feature>
<dbReference type="NCBIfam" id="TIGR00592">
    <property type="entry name" value="pol2"/>
    <property type="match status" value="1"/>
</dbReference>
<dbReference type="InterPro" id="IPR015088">
    <property type="entry name" value="Znf_DNA-dir_DNA_pol_B_alpha"/>
</dbReference>
<dbReference type="GO" id="GO:0003887">
    <property type="term" value="F:DNA-directed DNA polymerase activity"/>
    <property type="evidence" value="ECO:0007669"/>
    <property type="project" value="UniProtKB-KW"/>
</dbReference>
<dbReference type="InterPro" id="IPR012337">
    <property type="entry name" value="RNaseH-like_sf"/>
</dbReference>
<dbReference type="PRINTS" id="PR00106">
    <property type="entry name" value="DNAPOLB"/>
</dbReference>
<dbReference type="AlphaFoldDB" id="A0A146KH78"/>
<dbReference type="Pfam" id="PF00136">
    <property type="entry name" value="DNA_pol_B"/>
    <property type="match status" value="1"/>
</dbReference>
<evidence type="ECO:0000256" key="5">
    <source>
        <dbReference type="RuleBase" id="RU000442"/>
    </source>
</evidence>
<keyword evidence="2 5" id="KW-0808">Transferase</keyword>
<dbReference type="GO" id="GO:0003697">
    <property type="term" value="F:single-stranded DNA binding"/>
    <property type="evidence" value="ECO:0007669"/>
    <property type="project" value="TreeGrafter"/>
</dbReference>
<dbReference type="SMART" id="SM00486">
    <property type="entry name" value="POLBc"/>
    <property type="match status" value="1"/>
</dbReference>
<dbReference type="GO" id="GO:0003682">
    <property type="term" value="F:chromatin binding"/>
    <property type="evidence" value="ECO:0007669"/>
    <property type="project" value="TreeGrafter"/>
</dbReference>
<dbReference type="Gene3D" id="3.30.70.2820">
    <property type="match status" value="1"/>
</dbReference>